<keyword evidence="3" id="KW-1185">Reference proteome</keyword>
<protein>
    <submittedName>
        <fullName evidence="2">Phosphotransferase</fullName>
    </submittedName>
</protein>
<dbReference type="Proteomes" id="UP000676565">
    <property type="component" value="Unassembled WGS sequence"/>
</dbReference>
<evidence type="ECO:0000259" key="1">
    <source>
        <dbReference type="Pfam" id="PF01636"/>
    </source>
</evidence>
<dbReference type="Gene3D" id="3.90.1200.10">
    <property type="match status" value="1"/>
</dbReference>
<gene>
    <name evidence="2" type="ORF">J8F10_00890</name>
</gene>
<dbReference type="InterPro" id="IPR002575">
    <property type="entry name" value="Aminoglycoside_PTrfase"/>
</dbReference>
<reference evidence="2 3" key="1">
    <citation type="submission" date="2021-04" db="EMBL/GenBank/DDBJ databases">
        <authorList>
            <person name="Ivanova A."/>
        </authorList>
    </citation>
    <scope>NUCLEOTIDE SEQUENCE [LARGE SCALE GENOMIC DNA]</scope>
    <source>
        <strain evidence="2 3">G18</strain>
    </source>
</reference>
<feature type="domain" description="Aminoglycoside phosphotransferase" evidence="1">
    <location>
        <begin position="9"/>
        <end position="246"/>
    </location>
</feature>
<comment type="caution">
    <text evidence="2">The sequence shown here is derived from an EMBL/GenBank/DDBJ whole genome shotgun (WGS) entry which is preliminary data.</text>
</comment>
<organism evidence="2 3">
    <name type="scientific">Gemmata palustris</name>
    <dbReference type="NCBI Taxonomy" id="2822762"/>
    <lineage>
        <taxon>Bacteria</taxon>
        <taxon>Pseudomonadati</taxon>
        <taxon>Planctomycetota</taxon>
        <taxon>Planctomycetia</taxon>
        <taxon>Gemmatales</taxon>
        <taxon>Gemmataceae</taxon>
        <taxon>Gemmata</taxon>
    </lineage>
</organism>
<dbReference type="RefSeq" id="WP_210651746.1">
    <property type="nucleotide sequence ID" value="NZ_JAGKQQ010000001.1"/>
</dbReference>
<evidence type="ECO:0000313" key="2">
    <source>
        <dbReference type="EMBL" id="MBP3953856.1"/>
    </source>
</evidence>
<dbReference type="EMBL" id="JAGKQQ010000001">
    <property type="protein sequence ID" value="MBP3953856.1"/>
    <property type="molecule type" value="Genomic_DNA"/>
</dbReference>
<dbReference type="SUPFAM" id="SSF56112">
    <property type="entry name" value="Protein kinase-like (PK-like)"/>
    <property type="match status" value="1"/>
</dbReference>
<proteinExistence type="predicted"/>
<sequence>MTSDLAWHRATEGFSGAVVWRGDDSTNTPRVALKGWPIGVSAERVRQIHLWMSRAAHLPFVPAVFTGTHGSTAVFADGRFWDACRWVPGEPRALLTETEVCAACDAIAQLHLCWPLAPARGPCRGVLNRIEVLTEHRARFDDWNRVLPAVAPELDSLLRRAVKVVRRCADPAISALRPWSARPLVSRPVLRDLRSEHVLFTADRVTGIIDFGAMAIDHPAIDLARFLGESSSARDAIFSAGLSAYRSAAVLDAPDEFVHLLARTGIVCSVLGWLVRLVVRREPVPRPTATAARLTHLLTRAEEITHF</sequence>
<dbReference type="InterPro" id="IPR011009">
    <property type="entry name" value="Kinase-like_dom_sf"/>
</dbReference>
<dbReference type="Pfam" id="PF01636">
    <property type="entry name" value="APH"/>
    <property type="match status" value="1"/>
</dbReference>
<name>A0ABS5BJH7_9BACT</name>
<evidence type="ECO:0000313" key="3">
    <source>
        <dbReference type="Proteomes" id="UP000676565"/>
    </source>
</evidence>
<accession>A0ABS5BJH7</accession>